<sequence>MTNVGASTRFIFLNNLLVSVFLLCYIVAGVASPLTGKEQHLVRNVVDDSDLVLQSAESHDGKVSSAEARTDNGVISSWKEAVGDKTSESKLDEVQIHVQSESSAATIALQSVTQSAPRRHLQQSAAHANGDRDKTQENGFDIETNIFHSTYSFLMTYQDMLTNLKVYIYPLSKDTEYDFRYQSRDIHAKIRDIRGTDELFFETLAASKFVTADPEEAGLFFIPVSFGALWADFSHDSKRIAQFMRGYVQQLREVYPYWNRTLGTDHVFLSCYNFKADASRNVLELKKNAIQIACSPLAAGGTQDFYPHKDITLPLFEGETNENSLCTSSRQKKTDRKHTLYYAGPVEENSTLASFSESWKSASGFFVSSLISEPSYHQRMYSTSQFCLSLGPSDRMLVLDSLRCGCIPVVLSANSFSDLPFQDILNWLKFSVILNSKDIRKLKRILSAISETQLKSMQAFVLEAAKHMKWKPLSNPYNSFDLAMYELWIRSHTTRYIRRNVK</sequence>
<gene>
    <name evidence="1" type="ORF">O6H91_06G037100</name>
</gene>
<evidence type="ECO:0000313" key="2">
    <source>
        <dbReference type="Proteomes" id="UP001162992"/>
    </source>
</evidence>
<accession>A0ACC2DCW5</accession>
<dbReference type="Proteomes" id="UP001162992">
    <property type="component" value="Chromosome 6"/>
</dbReference>
<comment type="caution">
    <text evidence="1">The sequence shown here is derived from an EMBL/GenBank/DDBJ whole genome shotgun (WGS) entry which is preliminary data.</text>
</comment>
<organism evidence="1 2">
    <name type="scientific">Diphasiastrum complanatum</name>
    <name type="common">Issler's clubmoss</name>
    <name type="synonym">Lycopodium complanatum</name>
    <dbReference type="NCBI Taxonomy" id="34168"/>
    <lineage>
        <taxon>Eukaryota</taxon>
        <taxon>Viridiplantae</taxon>
        <taxon>Streptophyta</taxon>
        <taxon>Embryophyta</taxon>
        <taxon>Tracheophyta</taxon>
        <taxon>Lycopodiopsida</taxon>
        <taxon>Lycopodiales</taxon>
        <taxon>Lycopodiaceae</taxon>
        <taxon>Lycopodioideae</taxon>
        <taxon>Diphasiastrum</taxon>
    </lineage>
</organism>
<name>A0ACC2DCW5_DIPCM</name>
<keyword evidence="2" id="KW-1185">Reference proteome</keyword>
<proteinExistence type="predicted"/>
<reference evidence="2" key="1">
    <citation type="journal article" date="2024" name="Proc. Natl. Acad. Sci. U.S.A.">
        <title>Extraordinary preservation of gene collinearity over three hundred million years revealed in homosporous lycophytes.</title>
        <authorList>
            <person name="Li C."/>
            <person name="Wickell D."/>
            <person name="Kuo L.Y."/>
            <person name="Chen X."/>
            <person name="Nie B."/>
            <person name="Liao X."/>
            <person name="Peng D."/>
            <person name="Ji J."/>
            <person name="Jenkins J."/>
            <person name="Williams M."/>
            <person name="Shu S."/>
            <person name="Plott C."/>
            <person name="Barry K."/>
            <person name="Rajasekar S."/>
            <person name="Grimwood J."/>
            <person name="Han X."/>
            <person name="Sun S."/>
            <person name="Hou Z."/>
            <person name="He W."/>
            <person name="Dai G."/>
            <person name="Sun C."/>
            <person name="Schmutz J."/>
            <person name="Leebens-Mack J.H."/>
            <person name="Li F.W."/>
            <person name="Wang L."/>
        </authorList>
    </citation>
    <scope>NUCLEOTIDE SEQUENCE [LARGE SCALE GENOMIC DNA]</scope>
    <source>
        <strain evidence="2">cv. PW_Plant_1</strain>
    </source>
</reference>
<protein>
    <submittedName>
        <fullName evidence="1">Uncharacterized protein</fullName>
    </submittedName>
</protein>
<dbReference type="EMBL" id="CM055097">
    <property type="protein sequence ID" value="KAJ7551975.1"/>
    <property type="molecule type" value="Genomic_DNA"/>
</dbReference>
<evidence type="ECO:0000313" key="1">
    <source>
        <dbReference type="EMBL" id="KAJ7551975.1"/>
    </source>
</evidence>